<dbReference type="NCBIfam" id="NF004344">
    <property type="entry name" value="PRK05724.1"/>
    <property type="match status" value="1"/>
</dbReference>
<evidence type="ECO:0000313" key="13">
    <source>
        <dbReference type="Proteomes" id="UP000265845"/>
    </source>
</evidence>
<accession>A0A399RME2</accession>
<comment type="similarity">
    <text evidence="10">Belongs to the AccA family.</text>
</comment>
<dbReference type="Gene3D" id="3.90.226.10">
    <property type="entry name" value="2-enoyl-CoA Hydratase, Chain A, domain 1"/>
    <property type="match status" value="1"/>
</dbReference>
<comment type="catalytic activity">
    <reaction evidence="9 10">
        <text>N(6)-carboxybiotinyl-L-lysyl-[protein] + acetyl-CoA = N(6)-biotinyl-L-lysyl-[protein] + malonyl-CoA</text>
        <dbReference type="Rhea" id="RHEA:54728"/>
        <dbReference type="Rhea" id="RHEA-COMP:10505"/>
        <dbReference type="Rhea" id="RHEA-COMP:10506"/>
        <dbReference type="ChEBI" id="CHEBI:57288"/>
        <dbReference type="ChEBI" id="CHEBI:57384"/>
        <dbReference type="ChEBI" id="CHEBI:83144"/>
        <dbReference type="ChEBI" id="CHEBI:83145"/>
        <dbReference type="EC" id="2.1.3.15"/>
    </reaction>
</comment>
<dbReference type="NCBIfam" id="NF041504">
    <property type="entry name" value="AccA_sub"/>
    <property type="match status" value="1"/>
</dbReference>
<evidence type="ECO:0000256" key="6">
    <source>
        <dbReference type="ARBA" id="ARBA00022840"/>
    </source>
</evidence>
<protein>
    <recommendedName>
        <fullName evidence="10">Acetyl-coenzyme A carboxylase carboxyl transferase subunit alpha</fullName>
        <shortName evidence="10">ACCase subunit alpha</shortName>
        <shortName evidence="10">Acetyl-CoA carboxylase carboxyltransferase subunit alpha</shortName>
        <ecNumber evidence="10">2.1.3.15</ecNumber>
    </recommendedName>
</protein>
<dbReference type="PROSITE" id="PS50989">
    <property type="entry name" value="COA_CT_CTER"/>
    <property type="match status" value="1"/>
</dbReference>
<proteinExistence type="inferred from homology"/>
<keyword evidence="10" id="KW-0963">Cytoplasm</keyword>
<keyword evidence="6 10" id="KW-0067">ATP-binding</keyword>
<dbReference type="GO" id="GO:0003989">
    <property type="term" value="F:acetyl-CoA carboxylase activity"/>
    <property type="evidence" value="ECO:0007669"/>
    <property type="project" value="InterPro"/>
</dbReference>
<dbReference type="PANTHER" id="PTHR42853:SF3">
    <property type="entry name" value="ACETYL-COENZYME A CARBOXYLASE CARBOXYL TRANSFERASE SUBUNIT ALPHA, CHLOROPLASTIC"/>
    <property type="match status" value="1"/>
</dbReference>
<dbReference type="Proteomes" id="UP000265845">
    <property type="component" value="Unassembled WGS sequence"/>
</dbReference>
<evidence type="ECO:0000256" key="10">
    <source>
        <dbReference type="HAMAP-Rule" id="MF_00823"/>
    </source>
</evidence>
<gene>
    <name evidence="10" type="primary">accA</name>
    <name evidence="12" type="ORF">D1222_04990</name>
</gene>
<name>A0A399RME2_9PROT</name>
<sequence>MIMPTTYLDFEKPIAELETKIAELEAVSQQGEGPSISDELKKLKDKAAKQLKDTYSSLTPWRKTQVARHPERPHFSDYIEQLFEDFQELAGDRVFGNDEAVIGGLATFRGQSVVVMGHEKGRNTESRLRHNFGMAHPEGYRKAVRLMDLADKFNLPVLSFVDTAGAFPGKAGEERGQAEAIARSTERCLTLTVPMVSLIIGEGGSGGAIAIAAANRVLMMEHSIYSVISPEGCASILYRDSAKARDAAEAMKITSEDLLKLKVIDDVVKEPIGGAHRDPQRAVSQAGKAIEKALSQLEGLSPAELKRQRRERFYAIGREGLN</sequence>
<comment type="function">
    <text evidence="10">Component of the acetyl coenzyme A carboxylase (ACC) complex. First, biotin carboxylase catalyzes the carboxylation of biotin on its carrier protein (BCCP) and then the CO(2) group is transferred by the carboxyltransferase to acetyl-CoA to form malonyl-CoA.</text>
</comment>
<evidence type="ECO:0000256" key="5">
    <source>
        <dbReference type="ARBA" id="ARBA00022832"/>
    </source>
</evidence>
<dbReference type="GO" id="GO:0005524">
    <property type="term" value="F:ATP binding"/>
    <property type="evidence" value="ECO:0007669"/>
    <property type="project" value="UniProtKB-KW"/>
</dbReference>
<keyword evidence="2 10" id="KW-0444">Lipid biosynthesis</keyword>
<comment type="caution">
    <text evidence="12">The sequence shown here is derived from an EMBL/GenBank/DDBJ whole genome shotgun (WGS) entry which is preliminary data.</text>
</comment>
<feature type="domain" description="CoA carboxyltransferase C-terminal" evidence="11">
    <location>
        <begin position="43"/>
        <end position="296"/>
    </location>
</feature>
<evidence type="ECO:0000313" key="12">
    <source>
        <dbReference type="EMBL" id="RIJ31603.1"/>
    </source>
</evidence>
<dbReference type="InterPro" id="IPR001095">
    <property type="entry name" value="Acetyl_CoA_COase_a_su"/>
</dbReference>
<dbReference type="GO" id="GO:0006633">
    <property type="term" value="P:fatty acid biosynthetic process"/>
    <property type="evidence" value="ECO:0007669"/>
    <property type="project" value="UniProtKB-KW"/>
</dbReference>
<organism evidence="12 13">
    <name type="scientific">Henriciella algicola</name>
    <dbReference type="NCBI Taxonomy" id="1608422"/>
    <lineage>
        <taxon>Bacteria</taxon>
        <taxon>Pseudomonadati</taxon>
        <taxon>Pseudomonadota</taxon>
        <taxon>Alphaproteobacteria</taxon>
        <taxon>Hyphomonadales</taxon>
        <taxon>Hyphomonadaceae</taxon>
        <taxon>Henriciella</taxon>
    </lineage>
</organism>
<dbReference type="EC" id="2.1.3.15" evidence="10"/>
<keyword evidence="5 10" id="KW-0276">Fatty acid metabolism</keyword>
<evidence type="ECO:0000256" key="3">
    <source>
        <dbReference type="ARBA" id="ARBA00022679"/>
    </source>
</evidence>
<dbReference type="PRINTS" id="PR01069">
    <property type="entry name" value="ACCCTRFRASEA"/>
</dbReference>
<keyword evidence="4 10" id="KW-0547">Nucleotide-binding</keyword>
<keyword evidence="8 10" id="KW-0275">Fatty acid biosynthesis</keyword>
<evidence type="ECO:0000256" key="2">
    <source>
        <dbReference type="ARBA" id="ARBA00022516"/>
    </source>
</evidence>
<comment type="subcellular location">
    <subcellularLocation>
        <location evidence="10">Cytoplasm</location>
    </subcellularLocation>
</comment>
<dbReference type="Pfam" id="PF03255">
    <property type="entry name" value="ACCA"/>
    <property type="match status" value="1"/>
</dbReference>
<dbReference type="GO" id="GO:0016743">
    <property type="term" value="F:carboxyl- or carbamoyltransferase activity"/>
    <property type="evidence" value="ECO:0007669"/>
    <property type="project" value="UniProtKB-UniRule"/>
</dbReference>
<dbReference type="UniPathway" id="UPA00655">
    <property type="reaction ID" value="UER00711"/>
</dbReference>
<keyword evidence="3 10" id="KW-0808">Transferase</keyword>
<dbReference type="InterPro" id="IPR011763">
    <property type="entry name" value="COA_CT_C"/>
</dbReference>
<comment type="subunit">
    <text evidence="10">Acetyl-CoA carboxylase is a heterohexamer composed of biotin carboxyl carrier protein (AccB), biotin carboxylase (AccC) and two subunits each of ACCase subunit alpha (AccA) and ACCase subunit beta (AccD).</text>
</comment>
<evidence type="ECO:0000259" key="11">
    <source>
        <dbReference type="PROSITE" id="PS50989"/>
    </source>
</evidence>
<reference evidence="12 13" key="1">
    <citation type="submission" date="2018-08" db="EMBL/GenBank/DDBJ databases">
        <title>Henriciella mobilis sp. nov., isolated from seawater.</title>
        <authorList>
            <person name="Cheng H."/>
            <person name="Wu Y.-H."/>
            <person name="Xu X.-W."/>
            <person name="Guo L.-L."/>
        </authorList>
    </citation>
    <scope>NUCLEOTIDE SEQUENCE [LARGE SCALE GENOMIC DNA]</scope>
    <source>
        <strain evidence="12 13">CCUG67844</strain>
    </source>
</reference>
<dbReference type="HAMAP" id="MF_00823">
    <property type="entry name" value="AcetylCoA_CT_alpha"/>
    <property type="match status" value="1"/>
</dbReference>
<dbReference type="OrthoDB" id="9808023at2"/>
<dbReference type="GO" id="GO:0009317">
    <property type="term" value="C:acetyl-CoA carboxylase complex"/>
    <property type="evidence" value="ECO:0007669"/>
    <property type="project" value="InterPro"/>
</dbReference>
<dbReference type="GO" id="GO:2001295">
    <property type="term" value="P:malonyl-CoA biosynthetic process"/>
    <property type="evidence" value="ECO:0007669"/>
    <property type="project" value="UniProtKB-UniRule"/>
</dbReference>
<dbReference type="PANTHER" id="PTHR42853">
    <property type="entry name" value="ACETYL-COENZYME A CARBOXYLASE CARBOXYL TRANSFERASE SUBUNIT ALPHA"/>
    <property type="match status" value="1"/>
</dbReference>
<dbReference type="EMBL" id="QWGA01000003">
    <property type="protein sequence ID" value="RIJ31603.1"/>
    <property type="molecule type" value="Genomic_DNA"/>
</dbReference>
<evidence type="ECO:0000256" key="7">
    <source>
        <dbReference type="ARBA" id="ARBA00023098"/>
    </source>
</evidence>
<evidence type="ECO:0000256" key="9">
    <source>
        <dbReference type="ARBA" id="ARBA00049152"/>
    </source>
</evidence>
<keyword evidence="7 10" id="KW-0443">Lipid metabolism</keyword>
<dbReference type="NCBIfam" id="TIGR00513">
    <property type="entry name" value="accA"/>
    <property type="match status" value="1"/>
</dbReference>
<dbReference type="InterPro" id="IPR029045">
    <property type="entry name" value="ClpP/crotonase-like_dom_sf"/>
</dbReference>
<evidence type="ECO:0000256" key="4">
    <source>
        <dbReference type="ARBA" id="ARBA00022741"/>
    </source>
</evidence>
<evidence type="ECO:0000256" key="8">
    <source>
        <dbReference type="ARBA" id="ARBA00023160"/>
    </source>
</evidence>
<dbReference type="AlphaFoldDB" id="A0A399RME2"/>
<evidence type="ECO:0000256" key="1">
    <source>
        <dbReference type="ARBA" id="ARBA00004956"/>
    </source>
</evidence>
<dbReference type="SUPFAM" id="SSF52096">
    <property type="entry name" value="ClpP/crotonase"/>
    <property type="match status" value="1"/>
</dbReference>
<comment type="pathway">
    <text evidence="1 10">Lipid metabolism; malonyl-CoA biosynthesis; malonyl-CoA from acetyl-CoA: step 1/1.</text>
</comment>
<keyword evidence="12" id="KW-0436">Ligase</keyword>
<keyword evidence="13" id="KW-1185">Reference proteome</keyword>